<evidence type="ECO:0000256" key="3">
    <source>
        <dbReference type="ARBA" id="ARBA00022475"/>
    </source>
</evidence>
<feature type="region of interest" description="Disordered" evidence="7">
    <location>
        <begin position="277"/>
        <end position="296"/>
    </location>
</feature>
<dbReference type="KEGG" id="fwa:DCMF_17060"/>
<evidence type="ECO:0000313" key="11">
    <source>
        <dbReference type="Proteomes" id="UP000323521"/>
    </source>
</evidence>
<keyword evidence="11" id="KW-1185">Reference proteome</keyword>
<feature type="domain" description="EamA" evidence="9">
    <location>
        <begin position="137"/>
        <end position="266"/>
    </location>
</feature>
<evidence type="ECO:0000256" key="2">
    <source>
        <dbReference type="ARBA" id="ARBA00007362"/>
    </source>
</evidence>
<organism evidence="10 11">
    <name type="scientific">Formimonas warabiya</name>
    <dbReference type="NCBI Taxonomy" id="1761012"/>
    <lineage>
        <taxon>Bacteria</taxon>
        <taxon>Bacillati</taxon>
        <taxon>Bacillota</taxon>
        <taxon>Clostridia</taxon>
        <taxon>Eubacteriales</taxon>
        <taxon>Peptococcaceae</taxon>
        <taxon>Candidatus Formimonas</taxon>
    </lineage>
</organism>
<dbReference type="InterPro" id="IPR051258">
    <property type="entry name" value="Diverse_Substrate_Transporter"/>
</dbReference>
<feature type="compositionally biased region" description="Basic and acidic residues" evidence="7">
    <location>
        <begin position="287"/>
        <end position="296"/>
    </location>
</feature>
<evidence type="ECO:0000256" key="4">
    <source>
        <dbReference type="ARBA" id="ARBA00022692"/>
    </source>
</evidence>
<name>A0A3G1KUW8_FORW1</name>
<sequence length="296" mass="31133">MGKKLPGTVYIAFGAILWSTGGVLIKLVSADPVLIAAIRAVIAGLALAPFIRPIKLSWQLPALIFFYGALSTSFVVSTKLTAAANAIALQSTAPLWIFLATLVVYRKVNWHQALPVGLIALGLGAFLCEPAVGTSAMGNLVAIGSGIFFAVNTKLLQKLGRENSIGLISICNLGAAPLIWLLVPEGAKIADVNFTGWVVLVILGVFQLGIAYVLYTIGLRTTTPQKATMVALLEPAFNPIWVLLFLGEIPTVYGIVGGLCILAGLITDTWINSAPPAEQDTLAPTNSERDTVSGNP</sequence>
<feature type="transmembrane region" description="Helical" evidence="8">
    <location>
        <begin position="112"/>
        <end position="132"/>
    </location>
</feature>
<keyword evidence="4 8" id="KW-0812">Transmembrane</keyword>
<evidence type="ECO:0000256" key="1">
    <source>
        <dbReference type="ARBA" id="ARBA00004651"/>
    </source>
</evidence>
<evidence type="ECO:0000259" key="9">
    <source>
        <dbReference type="Pfam" id="PF00892"/>
    </source>
</evidence>
<dbReference type="SUPFAM" id="SSF103481">
    <property type="entry name" value="Multidrug resistance efflux transporter EmrE"/>
    <property type="match status" value="1"/>
</dbReference>
<gene>
    <name evidence="10" type="ORF">DCMF_17060</name>
</gene>
<evidence type="ECO:0000313" key="10">
    <source>
        <dbReference type="EMBL" id="ATW26241.1"/>
    </source>
</evidence>
<feature type="transmembrane region" description="Helical" evidence="8">
    <location>
        <begin position="7"/>
        <end position="27"/>
    </location>
</feature>
<proteinExistence type="inferred from homology"/>
<feature type="domain" description="EamA" evidence="9">
    <location>
        <begin position="7"/>
        <end position="123"/>
    </location>
</feature>
<keyword evidence="6 8" id="KW-0472">Membrane</keyword>
<dbReference type="EMBL" id="CP017634">
    <property type="protein sequence ID" value="ATW26241.1"/>
    <property type="molecule type" value="Genomic_DNA"/>
</dbReference>
<dbReference type="GO" id="GO:0005886">
    <property type="term" value="C:plasma membrane"/>
    <property type="evidence" value="ECO:0007669"/>
    <property type="project" value="UniProtKB-SubCell"/>
</dbReference>
<feature type="transmembrane region" description="Helical" evidence="8">
    <location>
        <begin position="58"/>
        <end position="76"/>
    </location>
</feature>
<dbReference type="PANTHER" id="PTHR42920">
    <property type="entry name" value="OS03G0707200 PROTEIN-RELATED"/>
    <property type="match status" value="1"/>
</dbReference>
<evidence type="ECO:0000256" key="7">
    <source>
        <dbReference type="SAM" id="MobiDB-lite"/>
    </source>
</evidence>
<evidence type="ECO:0000256" key="8">
    <source>
        <dbReference type="SAM" id="Phobius"/>
    </source>
</evidence>
<feature type="transmembrane region" description="Helical" evidence="8">
    <location>
        <begin position="138"/>
        <end position="156"/>
    </location>
</feature>
<dbReference type="RefSeq" id="WP_214658684.1">
    <property type="nucleotide sequence ID" value="NZ_CP017634.1"/>
</dbReference>
<accession>A0A3G1KUW8</accession>
<dbReference type="Pfam" id="PF00892">
    <property type="entry name" value="EamA"/>
    <property type="match status" value="2"/>
</dbReference>
<keyword evidence="3" id="KW-1003">Cell membrane</keyword>
<comment type="subcellular location">
    <subcellularLocation>
        <location evidence="1">Cell membrane</location>
        <topology evidence="1">Multi-pass membrane protein</topology>
    </subcellularLocation>
</comment>
<dbReference type="AlphaFoldDB" id="A0A3G1KUW8"/>
<dbReference type="InterPro" id="IPR037185">
    <property type="entry name" value="EmrE-like"/>
</dbReference>
<feature type="transmembrane region" description="Helical" evidence="8">
    <location>
        <begin position="163"/>
        <end position="182"/>
    </location>
</feature>
<dbReference type="Proteomes" id="UP000323521">
    <property type="component" value="Chromosome"/>
</dbReference>
<dbReference type="InterPro" id="IPR000620">
    <property type="entry name" value="EamA_dom"/>
</dbReference>
<feature type="transmembrane region" description="Helical" evidence="8">
    <location>
        <begin position="194"/>
        <end position="215"/>
    </location>
</feature>
<comment type="similarity">
    <text evidence="2">Belongs to the EamA transporter family.</text>
</comment>
<dbReference type="PANTHER" id="PTHR42920:SF5">
    <property type="entry name" value="EAMA DOMAIN-CONTAINING PROTEIN"/>
    <property type="match status" value="1"/>
</dbReference>
<feature type="transmembrane region" description="Helical" evidence="8">
    <location>
        <begin position="33"/>
        <end position="51"/>
    </location>
</feature>
<keyword evidence="5 8" id="KW-1133">Transmembrane helix</keyword>
<evidence type="ECO:0000256" key="6">
    <source>
        <dbReference type="ARBA" id="ARBA00023136"/>
    </source>
</evidence>
<protein>
    <recommendedName>
        <fullName evidence="9">EamA domain-containing protein</fullName>
    </recommendedName>
</protein>
<reference evidence="10 11" key="1">
    <citation type="submission" date="2016-10" db="EMBL/GenBank/DDBJ databases">
        <title>Complete Genome Sequence of Peptococcaceae strain DCMF.</title>
        <authorList>
            <person name="Edwards R.J."/>
            <person name="Holland S.I."/>
            <person name="Deshpande N.P."/>
            <person name="Wong Y.K."/>
            <person name="Ertan H."/>
            <person name="Manefield M."/>
            <person name="Russell T.L."/>
            <person name="Lee M.J."/>
        </authorList>
    </citation>
    <scope>NUCLEOTIDE SEQUENCE [LARGE SCALE GENOMIC DNA]</scope>
    <source>
        <strain evidence="10 11">DCMF</strain>
    </source>
</reference>
<evidence type="ECO:0000256" key="5">
    <source>
        <dbReference type="ARBA" id="ARBA00022989"/>
    </source>
</evidence>
<feature type="transmembrane region" description="Helical" evidence="8">
    <location>
        <begin position="82"/>
        <end position="105"/>
    </location>
</feature>